<proteinExistence type="predicted"/>
<dbReference type="Proteomes" id="UP000318538">
    <property type="component" value="Chromosome"/>
</dbReference>
<keyword evidence="2" id="KW-0812">Transmembrane</keyword>
<dbReference type="EMBL" id="CP036525">
    <property type="protein sequence ID" value="QDT07785.1"/>
    <property type="molecule type" value="Genomic_DNA"/>
</dbReference>
<evidence type="ECO:0000256" key="1">
    <source>
        <dbReference type="SAM" id="MobiDB-lite"/>
    </source>
</evidence>
<dbReference type="KEGG" id="rlc:K227x_62130"/>
<gene>
    <name evidence="3" type="ORF">K227x_62130</name>
</gene>
<accession>A0A517NKW7</accession>
<protein>
    <submittedName>
        <fullName evidence="3">Uncharacterized protein</fullName>
    </submittedName>
</protein>
<keyword evidence="4" id="KW-1185">Reference proteome</keyword>
<evidence type="ECO:0000313" key="4">
    <source>
        <dbReference type="Proteomes" id="UP000318538"/>
    </source>
</evidence>
<feature type="transmembrane region" description="Helical" evidence="2">
    <location>
        <begin position="48"/>
        <end position="69"/>
    </location>
</feature>
<evidence type="ECO:0000313" key="3">
    <source>
        <dbReference type="EMBL" id="QDT07785.1"/>
    </source>
</evidence>
<keyword evidence="2" id="KW-0472">Membrane</keyword>
<feature type="region of interest" description="Disordered" evidence="1">
    <location>
        <begin position="126"/>
        <end position="148"/>
    </location>
</feature>
<evidence type="ECO:0000256" key="2">
    <source>
        <dbReference type="SAM" id="Phobius"/>
    </source>
</evidence>
<sequence length="148" mass="15981">MSLLTGILDGLGMATSTTDGTSVDMVESICGAIVAVAQKLGPDYTFCVLLMLILVAGVVGFFYVWAVYVNEDGTLVALRNECEKSVHRAADEARTYKMLYFTRVGGMTPSEATDLFEKGGYLTAKESREAAEQSRPPQTHPDSKKEGT</sequence>
<reference evidence="3 4" key="1">
    <citation type="submission" date="2019-02" db="EMBL/GenBank/DDBJ databases">
        <title>Deep-cultivation of Planctomycetes and their phenomic and genomic characterization uncovers novel biology.</title>
        <authorList>
            <person name="Wiegand S."/>
            <person name="Jogler M."/>
            <person name="Boedeker C."/>
            <person name="Pinto D."/>
            <person name="Vollmers J."/>
            <person name="Rivas-Marin E."/>
            <person name="Kohn T."/>
            <person name="Peeters S.H."/>
            <person name="Heuer A."/>
            <person name="Rast P."/>
            <person name="Oberbeckmann S."/>
            <person name="Bunk B."/>
            <person name="Jeske O."/>
            <person name="Meyerdierks A."/>
            <person name="Storesund J.E."/>
            <person name="Kallscheuer N."/>
            <person name="Luecker S."/>
            <person name="Lage O.M."/>
            <person name="Pohl T."/>
            <person name="Merkel B.J."/>
            <person name="Hornburger P."/>
            <person name="Mueller R.-W."/>
            <person name="Bruemmer F."/>
            <person name="Labrenz M."/>
            <person name="Spormann A.M."/>
            <person name="Op den Camp H."/>
            <person name="Overmann J."/>
            <person name="Amann R."/>
            <person name="Jetten M.S.M."/>
            <person name="Mascher T."/>
            <person name="Medema M.H."/>
            <person name="Devos D.P."/>
            <person name="Kaster A.-K."/>
            <person name="Ovreas L."/>
            <person name="Rohde M."/>
            <person name="Galperin M.Y."/>
            <person name="Jogler C."/>
        </authorList>
    </citation>
    <scope>NUCLEOTIDE SEQUENCE [LARGE SCALE GENOMIC DNA]</scope>
    <source>
        <strain evidence="3 4">K22_7</strain>
    </source>
</reference>
<name>A0A517NKW7_9BACT</name>
<dbReference type="AlphaFoldDB" id="A0A517NKW7"/>
<organism evidence="3 4">
    <name type="scientific">Rubripirellula lacrimiformis</name>
    <dbReference type="NCBI Taxonomy" id="1930273"/>
    <lineage>
        <taxon>Bacteria</taxon>
        <taxon>Pseudomonadati</taxon>
        <taxon>Planctomycetota</taxon>
        <taxon>Planctomycetia</taxon>
        <taxon>Pirellulales</taxon>
        <taxon>Pirellulaceae</taxon>
        <taxon>Rubripirellula</taxon>
    </lineage>
</organism>
<keyword evidence="2" id="KW-1133">Transmembrane helix</keyword>